<dbReference type="Proteomes" id="UP000193920">
    <property type="component" value="Unassembled WGS sequence"/>
</dbReference>
<sequence>MSKSNSDNCILKSIFNCTRVTKEEFNSYVNEGFISEKFKTERKIYIIIFIIFNIFALISFVYFLKLRNSYIVRQRNFNLTFTAGIFTYLNIILGFIPQFVTVPCILSVFTANILNPIINFLFLSRSLRVILFYHFNIFKVNTITQRKKTNTSKLQGQRYRSIEPNSFYPKLTRRINLIITGFIIIPTLIATIAVIYIYISKEMYRDDKCPIFKVQDPLINLKQNNLKDLFIVIKSFSFIYIILNFISAVMLIFVKDTNKYGLKFECLSVSILTFIIHLVDIYLQKNVVCKVFTAN</sequence>
<protein>
    <recommendedName>
        <fullName evidence="4">G-protein coupled receptors family 1 profile domain-containing protein</fullName>
    </recommendedName>
</protein>
<evidence type="ECO:0000256" key="1">
    <source>
        <dbReference type="SAM" id="Phobius"/>
    </source>
</evidence>
<comment type="caution">
    <text evidence="2">The sequence shown here is derived from an EMBL/GenBank/DDBJ whole genome shotgun (WGS) entry which is preliminary data.</text>
</comment>
<accession>A0A1Y2AJ60</accession>
<feature type="transmembrane region" description="Helical" evidence="1">
    <location>
        <begin position="266"/>
        <end position="283"/>
    </location>
</feature>
<evidence type="ECO:0000313" key="2">
    <source>
        <dbReference type="EMBL" id="ORY22609.1"/>
    </source>
</evidence>
<reference evidence="2 3" key="1">
    <citation type="submission" date="2016-08" db="EMBL/GenBank/DDBJ databases">
        <title>A Parts List for Fungal Cellulosomes Revealed by Comparative Genomics.</title>
        <authorList>
            <consortium name="DOE Joint Genome Institute"/>
            <person name="Haitjema C.H."/>
            <person name="Gilmore S.P."/>
            <person name="Henske J.K."/>
            <person name="Solomon K.V."/>
            <person name="De Groot R."/>
            <person name="Kuo A."/>
            <person name="Mondo S.J."/>
            <person name="Salamov A.A."/>
            <person name="Labutti K."/>
            <person name="Zhao Z."/>
            <person name="Chiniquy J."/>
            <person name="Barry K."/>
            <person name="Brewer H.M."/>
            <person name="Purvine S.O."/>
            <person name="Wright A.T."/>
            <person name="Boxma B."/>
            <person name="Van Alen T."/>
            <person name="Hackstein J.H."/>
            <person name="Baker S.E."/>
            <person name="Grigoriev I.V."/>
            <person name="O'Malley M.A."/>
        </authorList>
    </citation>
    <scope>NUCLEOTIDE SEQUENCE [LARGE SCALE GENOMIC DNA]</scope>
    <source>
        <strain evidence="2 3">G1</strain>
    </source>
</reference>
<feature type="transmembrane region" description="Helical" evidence="1">
    <location>
        <begin position="175"/>
        <end position="199"/>
    </location>
</feature>
<feature type="transmembrane region" description="Helical" evidence="1">
    <location>
        <begin position="117"/>
        <end position="138"/>
    </location>
</feature>
<keyword evidence="1" id="KW-1133">Transmembrane helix</keyword>
<proteinExistence type="predicted"/>
<feature type="transmembrane region" description="Helical" evidence="1">
    <location>
        <begin position="44"/>
        <end position="64"/>
    </location>
</feature>
<name>A0A1Y2AJ60_9FUNG</name>
<keyword evidence="3" id="KW-1185">Reference proteome</keyword>
<gene>
    <name evidence="2" type="ORF">LY90DRAFT_129814</name>
</gene>
<dbReference type="STRING" id="1754190.A0A1Y2AJ60"/>
<feature type="transmembrane region" description="Helical" evidence="1">
    <location>
        <begin position="85"/>
        <end position="111"/>
    </location>
</feature>
<keyword evidence="1" id="KW-0812">Transmembrane</keyword>
<feature type="transmembrane region" description="Helical" evidence="1">
    <location>
        <begin position="229"/>
        <end position="254"/>
    </location>
</feature>
<evidence type="ECO:0000313" key="3">
    <source>
        <dbReference type="Proteomes" id="UP000193920"/>
    </source>
</evidence>
<keyword evidence="1" id="KW-0472">Membrane</keyword>
<dbReference type="OrthoDB" id="2147298at2759"/>
<evidence type="ECO:0008006" key="4">
    <source>
        <dbReference type="Google" id="ProtNLM"/>
    </source>
</evidence>
<organism evidence="2 3">
    <name type="scientific">Neocallimastix californiae</name>
    <dbReference type="NCBI Taxonomy" id="1754190"/>
    <lineage>
        <taxon>Eukaryota</taxon>
        <taxon>Fungi</taxon>
        <taxon>Fungi incertae sedis</taxon>
        <taxon>Chytridiomycota</taxon>
        <taxon>Chytridiomycota incertae sedis</taxon>
        <taxon>Neocallimastigomycetes</taxon>
        <taxon>Neocallimastigales</taxon>
        <taxon>Neocallimastigaceae</taxon>
        <taxon>Neocallimastix</taxon>
    </lineage>
</organism>
<dbReference type="EMBL" id="MCOG01000245">
    <property type="protein sequence ID" value="ORY22609.1"/>
    <property type="molecule type" value="Genomic_DNA"/>
</dbReference>
<dbReference type="AlphaFoldDB" id="A0A1Y2AJ60"/>